<feature type="repeat" description="WD" evidence="9">
    <location>
        <begin position="437"/>
        <end position="470"/>
    </location>
</feature>
<dbReference type="PRINTS" id="PR00320">
    <property type="entry name" value="GPROTEINBRPT"/>
</dbReference>
<accession>A0A9Q0RGE8</accession>
<keyword evidence="3" id="KW-0507">mRNA processing</keyword>
<dbReference type="InterPro" id="IPR001680">
    <property type="entry name" value="WD40_rpt"/>
</dbReference>
<dbReference type="PROSITE" id="PS50082">
    <property type="entry name" value="WD_REPEATS_2"/>
    <property type="match status" value="4"/>
</dbReference>
<evidence type="ECO:0000256" key="6">
    <source>
        <dbReference type="ARBA" id="ARBA00023242"/>
    </source>
</evidence>
<dbReference type="InterPro" id="IPR045184">
    <property type="entry name" value="SMU1"/>
</dbReference>
<evidence type="ECO:0000256" key="1">
    <source>
        <dbReference type="ARBA" id="ARBA00004324"/>
    </source>
</evidence>
<keyword evidence="12" id="KW-1185">Reference proteome</keyword>
<dbReference type="InterPro" id="IPR019775">
    <property type="entry name" value="WD40_repeat_CS"/>
</dbReference>
<dbReference type="PANTHER" id="PTHR22848">
    <property type="entry name" value="WD40 REPEAT PROTEIN"/>
    <property type="match status" value="1"/>
</dbReference>
<dbReference type="OMA" id="QSGLCVR"/>
<evidence type="ECO:0000313" key="11">
    <source>
        <dbReference type="EMBL" id="KAJ5078673.1"/>
    </source>
</evidence>
<dbReference type="EMBL" id="JAPDFW010000051">
    <property type="protein sequence ID" value="KAJ5078673.1"/>
    <property type="molecule type" value="Genomic_DNA"/>
</dbReference>
<evidence type="ECO:0000256" key="8">
    <source>
        <dbReference type="ARBA" id="ARBA00026184"/>
    </source>
</evidence>
<evidence type="ECO:0000256" key="7">
    <source>
        <dbReference type="ARBA" id="ARBA00025801"/>
    </source>
</evidence>
<evidence type="ECO:0000313" key="12">
    <source>
        <dbReference type="Proteomes" id="UP001149090"/>
    </source>
</evidence>
<dbReference type="PROSITE" id="PS50896">
    <property type="entry name" value="LISH"/>
    <property type="match status" value="1"/>
</dbReference>
<dbReference type="Proteomes" id="UP001149090">
    <property type="component" value="Unassembled WGS sequence"/>
</dbReference>
<dbReference type="InterPro" id="IPR006595">
    <property type="entry name" value="CTLH_C"/>
</dbReference>
<dbReference type="InterPro" id="IPR020472">
    <property type="entry name" value="WD40_PAC1"/>
</dbReference>
<dbReference type="InterPro" id="IPR015943">
    <property type="entry name" value="WD40/YVTN_repeat-like_dom_sf"/>
</dbReference>
<dbReference type="Gene3D" id="2.130.10.10">
    <property type="entry name" value="YVTN repeat-like/Quinoprotein amine dehydrogenase"/>
    <property type="match status" value="2"/>
</dbReference>
<keyword evidence="4" id="KW-0677">Repeat</keyword>
<dbReference type="PROSITE" id="PS50294">
    <property type="entry name" value="WD_REPEATS_REGION"/>
    <property type="match status" value="3"/>
</dbReference>
<dbReference type="Pfam" id="PF12894">
    <property type="entry name" value="ANAPC4_WD40"/>
    <property type="match status" value="1"/>
</dbReference>
<protein>
    <recommendedName>
        <fullName evidence="8">WD40 repeat-containing protein SMU1</fullName>
    </recommendedName>
</protein>
<comment type="similarity">
    <text evidence="7">Belongs to the WD repeat SMU1 family.</text>
</comment>
<dbReference type="Pfam" id="PF17814">
    <property type="entry name" value="LisH_TPL"/>
    <property type="match status" value="1"/>
</dbReference>
<organism evidence="11 12">
    <name type="scientific">Anaeramoeba ignava</name>
    <name type="common">Anaerobic marine amoeba</name>
    <dbReference type="NCBI Taxonomy" id="1746090"/>
    <lineage>
        <taxon>Eukaryota</taxon>
        <taxon>Metamonada</taxon>
        <taxon>Anaeramoebidae</taxon>
        <taxon>Anaeramoeba</taxon>
    </lineage>
</organism>
<dbReference type="GO" id="GO:0000398">
    <property type="term" value="P:mRNA splicing, via spliceosome"/>
    <property type="evidence" value="ECO:0007669"/>
    <property type="project" value="InterPro"/>
</dbReference>
<feature type="repeat" description="WD" evidence="9">
    <location>
        <begin position="196"/>
        <end position="237"/>
    </location>
</feature>
<name>A0A9Q0RGE8_ANAIG</name>
<evidence type="ECO:0000256" key="4">
    <source>
        <dbReference type="ARBA" id="ARBA00022737"/>
    </source>
</evidence>
<evidence type="ECO:0000256" key="3">
    <source>
        <dbReference type="ARBA" id="ARBA00022664"/>
    </source>
</evidence>
<keyword evidence="2 9" id="KW-0853">WD repeat</keyword>
<dbReference type="InterPro" id="IPR006594">
    <property type="entry name" value="LisH"/>
</dbReference>
<dbReference type="OrthoDB" id="538223at2759"/>
<reference evidence="11" key="1">
    <citation type="submission" date="2022-10" db="EMBL/GenBank/DDBJ databases">
        <title>Novel sulphate-reducing endosymbionts in the free-living metamonad Anaeramoeba.</title>
        <authorList>
            <person name="Jerlstrom-Hultqvist J."/>
            <person name="Cepicka I."/>
            <person name="Gallot-Lavallee L."/>
            <person name="Salas-Leiva D."/>
            <person name="Curtis B.A."/>
            <person name="Zahonova K."/>
            <person name="Pipaliya S."/>
            <person name="Dacks J."/>
            <person name="Roger A.J."/>
        </authorList>
    </citation>
    <scope>NUCLEOTIDE SEQUENCE</scope>
    <source>
        <strain evidence="11">BMAN</strain>
    </source>
</reference>
<dbReference type="InterPro" id="IPR024977">
    <property type="entry name" value="Apc4-like_WD40_dom"/>
</dbReference>
<comment type="caution">
    <text evidence="11">The sequence shown here is derived from an EMBL/GenBank/DDBJ whole genome shotgun (WGS) entry which is preliminary data.</text>
</comment>
<sequence>MEIDSGDVIKLILQFMKENNLPKSFQAIQEETGVYLNIVNSVDKITLSIQEGKWDDVLKMLSGLTLPTDLLFDLNEQIVLELAELQELELANRITREKRRATLSHRVSSYLTEGQPSRLLVLLEQSMKFQHEHYQLSQIEGPFDLFMEKQQHKQGKTLFSPNGKYFATGSIQGFIEIWDPEIAKIHPDLAFQENGLMKHDSAILSLAFSNNSKLLASGSQNGEIKIWSIETGKLLKKIPTAHSQGITCLEILSEKLEIMSGSFDSLIRSHGLRSGNKLKEFRGHQSFVNSILIPKSGTILLSGSSDGSIRIWDIKSEQCLSIFHLPKLAQVDQEKIKGMDLNTLELQAKDDATLYSIQFIPEKKGKILVCNRSPHLFIIDQSGSISQIFSSPTIKTNQPKDFVAACVSAKGTWIYAVDESGTIFCFSLITNNLEHQFIGHEKEVVGIVHHPQKSLLVTYSEDGTIKFWGF</sequence>
<dbReference type="InterPro" id="IPR054532">
    <property type="entry name" value="TPL_SMU1_LisH-like"/>
</dbReference>
<evidence type="ECO:0000256" key="2">
    <source>
        <dbReference type="ARBA" id="ARBA00022574"/>
    </source>
</evidence>
<dbReference type="GO" id="GO:0016607">
    <property type="term" value="C:nuclear speck"/>
    <property type="evidence" value="ECO:0007669"/>
    <property type="project" value="UniProtKB-SubCell"/>
</dbReference>
<dbReference type="AlphaFoldDB" id="A0A9Q0RGE8"/>
<dbReference type="CDD" id="cd00200">
    <property type="entry name" value="WD40"/>
    <property type="match status" value="1"/>
</dbReference>
<evidence type="ECO:0000256" key="5">
    <source>
        <dbReference type="ARBA" id="ARBA00023187"/>
    </source>
</evidence>
<dbReference type="SMART" id="SM00668">
    <property type="entry name" value="CTLH"/>
    <property type="match status" value="1"/>
</dbReference>
<feature type="repeat" description="WD" evidence="9">
    <location>
        <begin position="281"/>
        <end position="322"/>
    </location>
</feature>
<dbReference type="SMART" id="SM00320">
    <property type="entry name" value="WD40"/>
    <property type="match status" value="6"/>
</dbReference>
<keyword evidence="5" id="KW-0508">mRNA splicing</keyword>
<dbReference type="PROSITE" id="PS00678">
    <property type="entry name" value="WD_REPEATS_1"/>
    <property type="match status" value="1"/>
</dbReference>
<evidence type="ECO:0000259" key="10">
    <source>
        <dbReference type="PROSITE" id="PS50897"/>
    </source>
</evidence>
<dbReference type="Pfam" id="PF00400">
    <property type="entry name" value="WD40"/>
    <property type="match status" value="3"/>
</dbReference>
<dbReference type="SUPFAM" id="SSF50978">
    <property type="entry name" value="WD40 repeat-like"/>
    <property type="match status" value="1"/>
</dbReference>
<proteinExistence type="inferred from homology"/>
<comment type="subcellular location">
    <subcellularLocation>
        <location evidence="1">Nucleus speckle</location>
    </subcellularLocation>
</comment>
<dbReference type="SMART" id="SM00667">
    <property type="entry name" value="LisH"/>
    <property type="match status" value="1"/>
</dbReference>
<keyword evidence="6" id="KW-0539">Nucleus</keyword>
<feature type="repeat" description="WD" evidence="9">
    <location>
        <begin position="159"/>
        <end position="179"/>
    </location>
</feature>
<evidence type="ECO:0000256" key="9">
    <source>
        <dbReference type="PROSITE-ProRule" id="PRU00221"/>
    </source>
</evidence>
<dbReference type="PROSITE" id="PS50897">
    <property type="entry name" value="CTLH"/>
    <property type="match status" value="1"/>
</dbReference>
<dbReference type="InterPro" id="IPR036322">
    <property type="entry name" value="WD40_repeat_dom_sf"/>
</dbReference>
<gene>
    <name evidence="11" type="ORF">M0811_14818</name>
</gene>
<feature type="domain" description="CTLH" evidence="10">
    <location>
        <begin position="38"/>
        <end position="90"/>
    </location>
</feature>